<keyword evidence="1" id="KW-0479">Metal-binding</keyword>
<keyword evidence="9" id="KW-1185">Reference proteome</keyword>
<evidence type="ECO:0000256" key="6">
    <source>
        <dbReference type="SAM" id="MobiDB-lite"/>
    </source>
</evidence>
<evidence type="ECO:0000256" key="1">
    <source>
        <dbReference type="ARBA" id="ARBA00022723"/>
    </source>
</evidence>
<dbReference type="PANTHER" id="PTHR24379:SF121">
    <property type="entry name" value="C2H2-TYPE DOMAIN-CONTAINING PROTEIN"/>
    <property type="match status" value="1"/>
</dbReference>
<comment type="caution">
    <text evidence="8">The sequence shown here is derived from an EMBL/GenBank/DDBJ whole genome shotgun (WGS) entry which is preliminary data.</text>
</comment>
<dbReference type="OrthoDB" id="5803930at2759"/>
<evidence type="ECO:0000256" key="3">
    <source>
        <dbReference type="ARBA" id="ARBA00022771"/>
    </source>
</evidence>
<dbReference type="Pfam" id="PF13894">
    <property type="entry name" value="zf-C2H2_4"/>
    <property type="match status" value="1"/>
</dbReference>
<dbReference type="SMART" id="SM00355">
    <property type="entry name" value="ZnF_C2H2"/>
    <property type="match status" value="9"/>
</dbReference>
<keyword evidence="3 5" id="KW-0863">Zinc-finger</keyword>
<evidence type="ECO:0000313" key="8">
    <source>
        <dbReference type="EMBL" id="ODM90709.1"/>
    </source>
</evidence>
<evidence type="ECO:0000256" key="2">
    <source>
        <dbReference type="ARBA" id="ARBA00022737"/>
    </source>
</evidence>
<dbReference type="SUPFAM" id="SSF57667">
    <property type="entry name" value="beta-beta-alpha zinc fingers"/>
    <property type="match status" value="3"/>
</dbReference>
<evidence type="ECO:0000256" key="5">
    <source>
        <dbReference type="PROSITE-ProRule" id="PRU00042"/>
    </source>
</evidence>
<evidence type="ECO:0000259" key="7">
    <source>
        <dbReference type="PROSITE" id="PS50157"/>
    </source>
</evidence>
<feature type="domain" description="C2H2-type" evidence="7">
    <location>
        <begin position="442"/>
        <end position="470"/>
    </location>
</feature>
<evidence type="ECO:0000256" key="4">
    <source>
        <dbReference type="ARBA" id="ARBA00022833"/>
    </source>
</evidence>
<keyword evidence="4" id="KW-0862">Zinc</keyword>
<accession>A0A1D2MCP0</accession>
<feature type="domain" description="C2H2-type" evidence="7">
    <location>
        <begin position="556"/>
        <end position="581"/>
    </location>
</feature>
<feature type="domain" description="C2H2-type" evidence="7">
    <location>
        <begin position="306"/>
        <end position="334"/>
    </location>
</feature>
<evidence type="ECO:0000313" key="9">
    <source>
        <dbReference type="Proteomes" id="UP000094527"/>
    </source>
</evidence>
<dbReference type="InterPro" id="IPR013087">
    <property type="entry name" value="Znf_C2H2_type"/>
</dbReference>
<feature type="compositionally biased region" description="Basic residues" evidence="6">
    <location>
        <begin position="210"/>
        <end position="222"/>
    </location>
</feature>
<dbReference type="PANTHER" id="PTHR24379">
    <property type="entry name" value="KRAB AND ZINC FINGER DOMAIN-CONTAINING"/>
    <property type="match status" value="1"/>
</dbReference>
<dbReference type="Proteomes" id="UP000094527">
    <property type="component" value="Unassembled WGS sequence"/>
</dbReference>
<feature type="domain" description="C2H2-type" evidence="7">
    <location>
        <begin position="377"/>
        <end position="405"/>
    </location>
</feature>
<dbReference type="PROSITE" id="PS00028">
    <property type="entry name" value="ZINC_FINGER_C2H2_1"/>
    <property type="match status" value="7"/>
</dbReference>
<reference evidence="8 9" key="1">
    <citation type="journal article" date="2016" name="Genome Biol. Evol.">
        <title>Gene Family Evolution Reflects Adaptation to Soil Environmental Stressors in the Genome of the Collembolan Orchesella cincta.</title>
        <authorList>
            <person name="Faddeeva-Vakhrusheva A."/>
            <person name="Derks M.F."/>
            <person name="Anvar S.Y."/>
            <person name="Agamennone V."/>
            <person name="Suring W."/>
            <person name="Smit S."/>
            <person name="van Straalen N.M."/>
            <person name="Roelofs D."/>
        </authorList>
    </citation>
    <scope>NUCLEOTIDE SEQUENCE [LARGE SCALE GENOMIC DNA]</scope>
    <source>
        <tissue evidence="8">Mixed pool</tissue>
    </source>
</reference>
<dbReference type="STRING" id="48709.A0A1D2MCP0"/>
<feature type="domain" description="C2H2-type" evidence="7">
    <location>
        <begin position="351"/>
        <end position="378"/>
    </location>
</feature>
<feature type="region of interest" description="Disordered" evidence="6">
    <location>
        <begin position="172"/>
        <end position="236"/>
    </location>
</feature>
<dbReference type="Pfam" id="PF00096">
    <property type="entry name" value="zf-C2H2"/>
    <property type="match status" value="2"/>
</dbReference>
<dbReference type="Gene3D" id="3.30.160.60">
    <property type="entry name" value="Classic Zinc Finger"/>
    <property type="match status" value="3"/>
</dbReference>
<dbReference type="EMBL" id="LJIJ01001833">
    <property type="protein sequence ID" value="ODM90709.1"/>
    <property type="molecule type" value="Genomic_DNA"/>
</dbReference>
<gene>
    <name evidence="8" type="ORF">Ocin01_15973</name>
</gene>
<dbReference type="PROSITE" id="PS50157">
    <property type="entry name" value="ZINC_FINGER_C2H2_2"/>
    <property type="match status" value="6"/>
</dbReference>
<name>A0A1D2MCP0_ORCCI</name>
<sequence length="581" mass="65895">MASDFCFICLKTSGGKWRNDSVQNIFWKFARDYLKINHGSQDFYNSGDSGVSFCDGCDQVVSSISELYLELRGVQLRLAWKLGELDNLLNSSEGGGSAPEKGGVGGVLSLATRWDRGDRAYRLQGFGNRAQKAQEYCPKISTLPHDVSFEEEIVVKLEPGTFSTHEGDVDIFDETYNSNNDSGSDWDPQKDFDDSYNDQTVVMSEDRVSTTRKRKKTTKSIPKKQSTTKPKGEDGSSWNCEICGPTTSQKVVHLRGHEQAIKTKEFPCLFATRLMVFSSPLSIMFLQVIPKKNHYNLYHGAFLKTHKCSECGALCTSSHALWIHIQNYHKGNDKARKKKAARKAQLSGGPQTCQECLKEFKNKFQMDQHHTHHHKPTPCEVCGEIFIGRSALREHRITTHNFKDNLNGDEGETFECTICSKTFAKRIQLVRHSSDVHGKAEFRCEICQKTFKRRICLRIHLKKSHADVKDEPQICPHCGKACADHKSLVSHIGRVHPTFSNGSVGERDHPGEEIAEGMLECPVCGVRMGKGENSKMEYHMETHMTIEERRREGKLHICHVCGKEFRTIYAYKRHVKKHDET</sequence>
<dbReference type="AlphaFoldDB" id="A0A1D2MCP0"/>
<keyword evidence="2" id="KW-0677">Repeat</keyword>
<protein>
    <submittedName>
        <fullName evidence="8">Putative zinc finger protein</fullName>
    </submittedName>
</protein>
<feature type="domain" description="C2H2-type" evidence="7">
    <location>
        <begin position="414"/>
        <end position="437"/>
    </location>
</feature>
<proteinExistence type="predicted"/>
<dbReference type="InterPro" id="IPR036236">
    <property type="entry name" value="Znf_C2H2_sf"/>
</dbReference>
<organism evidence="8 9">
    <name type="scientific">Orchesella cincta</name>
    <name type="common">Springtail</name>
    <name type="synonym">Podura cincta</name>
    <dbReference type="NCBI Taxonomy" id="48709"/>
    <lineage>
        <taxon>Eukaryota</taxon>
        <taxon>Metazoa</taxon>
        <taxon>Ecdysozoa</taxon>
        <taxon>Arthropoda</taxon>
        <taxon>Hexapoda</taxon>
        <taxon>Collembola</taxon>
        <taxon>Entomobryomorpha</taxon>
        <taxon>Entomobryoidea</taxon>
        <taxon>Orchesellidae</taxon>
        <taxon>Orchesellinae</taxon>
        <taxon>Orchesella</taxon>
    </lineage>
</organism>
<dbReference type="GO" id="GO:0008270">
    <property type="term" value="F:zinc ion binding"/>
    <property type="evidence" value="ECO:0007669"/>
    <property type="project" value="UniProtKB-KW"/>
</dbReference>